<keyword evidence="1" id="KW-0472">Membrane</keyword>
<keyword evidence="1" id="KW-1133">Transmembrane helix</keyword>
<gene>
    <name evidence="2" type="ORF">SAMN04488001_1485</name>
</gene>
<dbReference type="STRING" id="670155.SAMN04488001_1485"/>
<name>A0A1H2VD75_9RHOB</name>
<evidence type="ECO:0000313" key="3">
    <source>
        <dbReference type="Proteomes" id="UP000199441"/>
    </source>
</evidence>
<evidence type="ECO:0000256" key="1">
    <source>
        <dbReference type="SAM" id="Phobius"/>
    </source>
</evidence>
<dbReference type="OrthoDB" id="9813304at2"/>
<dbReference type="EMBL" id="FNOI01000002">
    <property type="protein sequence ID" value="SDW66288.1"/>
    <property type="molecule type" value="Genomic_DNA"/>
</dbReference>
<dbReference type="AlphaFoldDB" id="A0A1H2VD75"/>
<keyword evidence="3" id="KW-1185">Reference proteome</keyword>
<evidence type="ECO:0000313" key="2">
    <source>
        <dbReference type="EMBL" id="SDW66288.1"/>
    </source>
</evidence>
<keyword evidence="1" id="KW-0812">Transmembrane</keyword>
<feature type="transmembrane region" description="Helical" evidence="1">
    <location>
        <begin position="20"/>
        <end position="45"/>
    </location>
</feature>
<dbReference type="Proteomes" id="UP000199441">
    <property type="component" value="Unassembled WGS sequence"/>
</dbReference>
<proteinExistence type="predicted"/>
<dbReference type="Pfam" id="PF09489">
    <property type="entry name" value="CbtB"/>
    <property type="match status" value="1"/>
</dbReference>
<sequence length="62" mass="6467">MNDQVKVAAIAQKSDAADQGLLGIIGAVMLGAVLLFSAGFAQATVMHDSSHDMRHAMAFPCH</sequence>
<protein>
    <submittedName>
        <fullName evidence="2">Cobalt transporter subunit CbtB</fullName>
    </submittedName>
</protein>
<dbReference type="RefSeq" id="WP_089946182.1">
    <property type="nucleotide sequence ID" value="NZ_FNOI01000002.1"/>
</dbReference>
<reference evidence="3" key="1">
    <citation type="submission" date="2016-10" db="EMBL/GenBank/DDBJ databases">
        <authorList>
            <person name="Varghese N."/>
            <person name="Submissions S."/>
        </authorList>
    </citation>
    <scope>NUCLEOTIDE SEQUENCE [LARGE SCALE GENOMIC DNA]</scope>
    <source>
        <strain evidence="3">DSM 26922</strain>
    </source>
</reference>
<organism evidence="2 3">
    <name type="scientific">Litoreibacter albidus</name>
    <dbReference type="NCBI Taxonomy" id="670155"/>
    <lineage>
        <taxon>Bacteria</taxon>
        <taxon>Pseudomonadati</taxon>
        <taxon>Pseudomonadota</taxon>
        <taxon>Alphaproteobacteria</taxon>
        <taxon>Rhodobacterales</taxon>
        <taxon>Roseobacteraceae</taxon>
        <taxon>Litoreibacter</taxon>
    </lineage>
</organism>
<accession>A0A1H2VD75</accession>
<dbReference type="InterPro" id="IPR012667">
    <property type="entry name" value="CbtB_put"/>
</dbReference>